<dbReference type="GO" id="GO:0006511">
    <property type="term" value="P:ubiquitin-dependent protein catabolic process"/>
    <property type="evidence" value="ECO:0007669"/>
    <property type="project" value="TreeGrafter"/>
</dbReference>
<dbReference type="EMBL" id="MU129127">
    <property type="protein sequence ID" value="KAF9506028.1"/>
    <property type="molecule type" value="Genomic_DNA"/>
</dbReference>
<reference evidence="8" key="1">
    <citation type="journal article" date="2020" name="Nat. Commun.">
        <title>Large-scale genome sequencing of mycorrhizal fungi provides insights into the early evolution of symbiotic traits.</title>
        <authorList>
            <person name="Miyauchi S."/>
            <person name="Kiss E."/>
            <person name="Kuo A."/>
            <person name="Drula E."/>
            <person name="Kohler A."/>
            <person name="Sanchez-Garcia M."/>
            <person name="Morin E."/>
            <person name="Andreopoulos B."/>
            <person name="Barry K.W."/>
            <person name="Bonito G."/>
            <person name="Buee M."/>
            <person name="Carver A."/>
            <person name="Chen C."/>
            <person name="Cichocki N."/>
            <person name="Clum A."/>
            <person name="Culley D."/>
            <person name="Crous P.W."/>
            <person name="Fauchery L."/>
            <person name="Girlanda M."/>
            <person name="Hayes R.D."/>
            <person name="Keri Z."/>
            <person name="LaButti K."/>
            <person name="Lipzen A."/>
            <person name="Lombard V."/>
            <person name="Magnuson J."/>
            <person name="Maillard F."/>
            <person name="Murat C."/>
            <person name="Nolan M."/>
            <person name="Ohm R.A."/>
            <person name="Pangilinan J."/>
            <person name="Pereira M.F."/>
            <person name="Perotto S."/>
            <person name="Peter M."/>
            <person name="Pfister S."/>
            <person name="Riley R."/>
            <person name="Sitrit Y."/>
            <person name="Stielow J.B."/>
            <person name="Szollosi G."/>
            <person name="Zifcakova L."/>
            <person name="Stursova M."/>
            <person name="Spatafora J.W."/>
            <person name="Tedersoo L."/>
            <person name="Vaario L.M."/>
            <person name="Yamada A."/>
            <person name="Yan M."/>
            <person name="Wang P."/>
            <person name="Xu J."/>
            <person name="Bruns T."/>
            <person name="Baldrian P."/>
            <person name="Vilgalys R."/>
            <person name="Dunand C."/>
            <person name="Henrissat B."/>
            <person name="Grigoriev I.V."/>
            <person name="Hibbett D."/>
            <person name="Nagy L.G."/>
            <person name="Martin F.M."/>
        </authorList>
    </citation>
    <scope>NUCLEOTIDE SEQUENCE</scope>
    <source>
        <strain evidence="8">UP504</strain>
    </source>
</reference>
<dbReference type="Pfam" id="PF00632">
    <property type="entry name" value="HECT"/>
    <property type="match status" value="1"/>
</dbReference>
<evidence type="ECO:0000313" key="9">
    <source>
        <dbReference type="Proteomes" id="UP000886523"/>
    </source>
</evidence>
<proteinExistence type="predicted"/>
<comment type="caution">
    <text evidence="6">Lacks conserved residue(s) required for the propagation of feature annotation.</text>
</comment>
<comment type="pathway">
    <text evidence="2">Protein modification; protein ubiquitination.</text>
</comment>
<dbReference type="AlphaFoldDB" id="A0A9P6AHS6"/>
<accession>A0A9P6AHS6</accession>
<dbReference type="PANTHER" id="PTHR11254:SF440">
    <property type="entry name" value="E3 UBIQUITIN-PROTEIN LIGASE NEDD-4"/>
    <property type="match status" value="1"/>
</dbReference>
<feature type="domain" description="HECT" evidence="7">
    <location>
        <begin position="14"/>
        <end position="119"/>
    </location>
</feature>
<dbReference type="InterPro" id="IPR050409">
    <property type="entry name" value="E3_ubiq-protein_ligase"/>
</dbReference>
<gene>
    <name evidence="8" type="ORF">BS47DRAFT_1399862</name>
</gene>
<evidence type="ECO:0000256" key="2">
    <source>
        <dbReference type="ARBA" id="ARBA00004906"/>
    </source>
</evidence>
<keyword evidence="9" id="KW-1185">Reference proteome</keyword>
<dbReference type="SUPFAM" id="SSF56204">
    <property type="entry name" value="Hect, E3 ligase catalytic domain"/>
    <property type="match status" value="1"/>
</dbReference>
<name>A0A9P6AHS6_9AGAM</name>
<comment type="caution">
    <text evidence="8">The sequence shown here is derived from an EMBL/GenBank/DDBJ whole genome shotgun (WGS) entry which is preliminary data.</text>
</comment>
<dbReference type="PANTHER" id="PTHR11254">
    <property type="entry name" value="HECT DOMAIN UBIQUITIN-PROTEIN LIGASE"/>
    <property type="match status" value="1"/>
</dbReference>
<evidence type="ECO:0000256" key="3">
    <source>
        <dbReference type="ARBA" id="ARBA00012485"/>
    </source>
</evidence>
<sequence>MKPTKRTVLGKHSKLIRKCLAWVISHRQLSDVCFVASSYKMIQEKRITLLDLKNTITDLFHGVPWILKSNTSNSIFEGFTITEDQHGRMVHIEPRPGGTDIPDTTENKEEYIETVIEYRTLCSLVRVFDEHEFKLLISDMLVVSIDNPSKGMSESSEPISISDQFTTRTEKCRHLVVPMRGIKNRSRKTSLNVVHLRVQLTLRPCGWVMSIIETLDQLQRINRPNDDRGYPYPSKNGWRQIEIYKASLSTGLRTRSYR</sequence>
<evidence type="ECO:0000259" key="7">
    <source>
        <dbReference type="PROSITE" id="PS50237"/>
    </source>
</evidence>
<evidence type="ECO:0000256" key="6">
    <source>
        <dbReference type="PROSITE-ProRule" id="PRU00104"/>
    </source>
</evidence>
<organism evidence="8 9">
    <name type="scientific">Hydnum rufescens UP504</name>
    <dbReference type="NCBI Taxonomy" id="1448309"/>
    <lineage>
        <taxon>Eukaryota</taxon>
        <taxon>Fungi</taxon>
        <taxon>Dikarya</taxon>
        <taxon>Basidiomycota</taxon>
        <taxon>Agaricomycotina</taxon>
        <taxon>Agaricomycetes</taxon>
        <taxon>Cantharellales</taxon>
        <taxon>Hydnaceae</taxon>
        <taxon>Hydnum</taxon>
    </lineage>
</organism>
<protein>
    <recommendedName>
        <fullName evidence="3">HECT-type E3 ubiquitin transferase</fullName>
        <ecNumber evidence="3">2.3.2.26</ecNumber>
    </recommendedName>
</protein>
<dbReference type="GO" id="GO:0061630">
    <property type="term" value="F:ubiquitin protein ligase activity"/>
    <property type="evidence" value="ECO:0007669"/>
    <property type="project" value="UniProtKB-EC"/>
</dbReference>
<dbReference type="GO" id="GO:0016567">
    <property type="term" value="P:protein ubiquitination"/>
    <property type="evidence" value="ECO:0007669"/>
    <property type="project" value="TreeGrafter"/>
</dbReference>
<evidence type="ECO:0000313" key="8">
    <source>
        <dbReference type="EMBL" id="KAF9506028.1"/>
    </source>
</evidence>
<dbReference type="GO" id="GO:0005737">
    <property type="term" value="C:cytoplasm"/>
    <property type="evidence" value="ECO:0007669"/>
    <property type="project" value="TreeGrafter"/>
</dbReference>
<comment type="catalytic activity">
    <reaction evidence="1">
        <text>S-ubiquitinyl-[E2 ubiquitin-conjugating enzyme]-L-cysteine + [acceptor protein]-L-lysine = [E2 ubiquitin-conjugating enzyme]-L-cysteine + N(6)-ubiquitinyl-[acceptor protein]-L-lysine.</text>
        <dbReference type="EC" id="2.3.2.26"/>
    </reaction>
</comment>
<evidence type="ECO:0000256" key="4">
    <source>
        <dbReference type="ARBA" id="ARBA00022679"/>
    </source>
</evidence>
<evidence type="ECO:0000256" key="1">
    <source>
        <dbReference type="ARBA" id="ARBA00000885"/>
    </source>
</evidence>
<evidence type="ECO:0000256" key="5">
    <source>
        <dbReference type="ARBA" id="ARBA00022786"/>
    </source>
</evidence>
<dbReference type="Gene3D" id="3.90.1750.10">
    <property type="entry name" value="Hect, E3 ligase catalytic domains"/>
    <property type="match status" value="1"/>
</dbReference>
<dbReference type="Proteomes" id="UP000886523">
    <property type="component" value="Unassembled WGS sequence"/>
</dbReference>
<keyword evidence="5 6" id="KW-0833">Ubl conjugation pathway</keyword>
<dbReference type="Gene3D" id="3.30.2160.10">
    <property type="entry name" value="Hect, E3 ligase catalytic domain"/>
    <property type="match status" value="1"/>
</dbReference>
<dbReference type="EC" id="2.3.2.26" evidence="3"/>
<dbReference type="PROSITE" id="PS50237">
    <property type="entry name" value="HECT"/>
    <property type="match status" value="1"/>
</dbReference>
<keyword evidence="4" id="KW-0808">Transferase</keyword>
<dbReference type="OrthoDB" id="423283at2759"/>
<dbReference type="InterPro" id="IPR000569">
    <property type="entry name" value="HECT_dom"/>
</dbReference>
<dbReference type="InterPro" id="IPR035983">
    <property type="entry name" value="Hect_E3_ubiquitin_ligase"/>
</dbReference>